<reference evidence="3 4" key="1">
    <citation type="submission" date="2024-09" db="EMBL/GenBank/DDBJ databases">
        <authorList>
            <person name="Sun Q."/>
            <person name="Mori K."/>
        </authorList>
    </citation>
    <scope>NUCLEOTIDE SEQUENCE [LARGE SCALE GENOMIC DNA]</scope>
    <source>
        <strain evidence="3 4">JCM 3028</strain>
    </source>
</reference>
<dbReference type="InterPro" id="IPR050490">
    <property type="entry name" value="Bact_solute-bd_prot1"/>
</dbReference>
<evidence type="ECO:0000313" key="3">
    <source>
        <dbReference type="EMBL" id="MFB9676962.1"/>
    </source>
</evidence>
<feature type="chain" id="PRO_5046083682" evidence="2">
    <location>
        <begin position="27"/>
        <end position="452"/>
    </location>
</feature>
<dbReference type="Gene3D" id="3.40.190.10">
    <property type="entry name" value="Periplasmic binding protein-like II"/>
    <property type="match status" value="1"/>
</dbReference>
<dbReference type="PANTHER" id="PTHR43649">
    <property type="entry name" value="ARABINOSE-BINDING PROTEIN-RELATED"/>
    <property type="match status" value="1"/>
</dbReference>
<organism evidence="3 4">
    <name type="scientific">Streptosporangium vulgare</name>
    <dbReference type="NCBI Taxonomy" id="46190"/>
    <lineage>
        <taxon>Bacteria</taxon>
        <taxon>Bacillati</taxon>
        <taxon>Actinomycetota</taxon>
        <taxon>Actinomycetes</taxon>
        <taxon>Streptosporangiales</taxon>
        <taxon>Streptosporangiaceae</taxon>
        <taxon>Streptosporangium</taxon>
    </lineage>
</organism>
<keyword evidence="2" id="KW-0732">Signal</keyword>
<dbReference type="Pfam" id="PF13416">
    <property type="entry name" value="SBP_bac_8"/>
    <property type="match status" value="1"/>
</dbReference>
<sequence length="452" mass="47970">MPGTARAFALTTAALALGLTACSAGGAVDGRPVAQSVPDAGEKTKKPEKPAGPVTLKYWTFSPPAPALKRAITAFEEANPGIEVELRTFSAAEYRKRLPGALDGDEALDVVGLPTPTMTRAVANRLRPVADWKDKVSGGWVEELDEGAVEQTRKAAKNGELYSVPMGSSGGAVMYYNASLLAELGESFPKTAADLESIVMRVKKEIPDLRPVVFSGEPRRQEELLFTVASQTHPTLSDDLLAGDKPWNGPEAVSALTAYRSLFDRGVLAKSALTLKGDRPAELFRDGKALFLVDGSGRSSMLSTSYRKTTKVSVKKIGAGPFPTVLSGAKPAVRSAVEVGLAVPKSSKHVAEAATLIEFLTAGDGVSIWAGDLTMVPSRGDFRMESSVFATPEGKDGYAAIQELVRDGASLNVPDEVFLERAEGDAILDVAHGRTTAKKAADRLQEEWTRGQ</sequence>
<dbReference type="Proteomes" id="UP001589610">
    <property type="component" value="Unassembled WGS sequence"/>
</dbReference>
<feature type="region of interest" description="Disordered" evidence="1">
    <location>
        <begin position="28"/>
        <end position="52"/>
    </location>
</feature>
<dbReference type="InterPro" id="IPR006059">
    <property type="entry name" value="SBP"/>
</dbReference>
<dbReference type="PANTHER" id="PTHR43649:SF12">
    <property type="entry name" value="DIACETYLCHITOBIOSE BINDING PROTEIN DASA"/>
    <property type="match status" value="1"/>
</dbReference>
<comment type="caution">
    <text evidence="3">The sequence shown here is derived from an EMBL/GenBank/DDBJ whole genome shotgun (WGS) entry which is preliminary data.</text>
</comment>
<dbReference type="PROSITE" id="PS51257">
    <property type="entry name" value="PROKAR_LIPOPROTEIN"/>
    <property type="match status" value="1"/>
</dbReference>
<keyword evidence="4" id="KW-1185">Reference proteome</keyword>
<dbReference type="SUPFAM" id="SSF53850">
    <property type="entry name" value="Periplasmic binding protein-like II"/>
    <property type="match status" value="1"/>
</dbReference>
<proteinExistence type="predicted"/>
<dbReference type="RefSeq" id="WP_344743894.1">
    <property type="nucleotide sequence ID" value="NZ_BAAAWW010000035.1"/>
</dbReference>
<evidence type="ECO:0000256" key="2">
    <source>
        <dbReference type="SAM" id="SignalP"/>
    </source>
</evidence>
<dbReference type="EMBL" id="JBHMBS010000006">
    <property type="protein sequence ID" value="MFB9676962.1"/>
    <property type="molecule type" value="Genomic_DNA"/>
</dbReference>
<gene>
    <name evidence="3" type="ORF">ACFFRH_15885</name>
</gene>
<feature type="signal peptide" evidence="2">
    <location>
        <begin position="1"/>
        <end position="26"/>
    </location>
</feature>
<name>A0ABV5TD29_9ACTN</name>
<feature type="compositionally biased region" description="Basic and acidic residues" evidence="1">
    <location>
        <begin position="40"/>
        <end position="49"/>
    </location>
</feature>
<accession>A0ABV5TD29</accession>
<protein>
    <submittedName>
        <fullName evidence="3">ABC transporter substrate-binding protein</fullName>
    </submittedName>
</protein>
<evidence type="ECO:0000256" key="1">
    <source>
        <dbReference type="SAM" id="MobiDB-lite"/>
    </source>
</evidence>
<evidence type="ECO:0000313" key="4">
    <source>
        <dbReference type="Proteomes" id="UP001589610"/>
    </source>
</evidence>